<keyword evidence="2" id="KW-1185">Reference proteome</keyword>
<dbReference type="HOGENOM" id="CLU_1355372_0_0_1"/>
<reference evidence="1 2" key="1">
    <citation type="submission" date="2014-04" db="EMBL/GenBank/DDBJ databases">
        <authorList>
            <consortium name="DOE Joint Genome Institute"/>
            <person name="Kuo A."/>
            <person name="Kohler A."/>
            <person name="Nagy L.G."/>
            <person name="Floudas D."/>
            <person name="Copeland A."/>
            <person name="Barry K.W."/>
            <person name="Cichocki N."/>
            <person name="Veneault-Fourrey C."/>
            <person name="LaButti K."/>
            <person name="Lindquist E.A."/>
            <person name="Lipzen A."/>
            <person name="Lundell T."/>
            <person name="Morin E."/>
            <person name="Murat C."/>
            <person name="Sun H."/>
            <person name="Tunlid A."/>
            <person name="Henrissat B."/>
            <person name="Grigoriev I.V."/>
            <person name="Hibbett D.S."/>
            <person name="Martin F."/>
            <person name="Nordberg H.P."/>
            <person name="Cantor M.N."/>
            <person name="Hua S.X."/>
        </authorList>
    </citation>
    <scope>NUCLEOTIDE SEQUENCE [LARGE SCALE GENOMIC DNA]</scope>
    <source>
        <strain evidence="1 2">Foug A</strain>
    </source>
</reference>
<organism evidence="1 2">
    <name type="scientific">Scleroderma citrinum Foug A</name>
    <dbReference type="NCBI Taxonomy" id="1036808"/>
    <lineage>
        <taxon>Eukaryota</taxon>
        <taxon>Fungi</taxon>
        <taxon>Dikarya</taxon>
        <taxon>Basidiomycota</taxon>
        <taxon>Agaricomycotina</taxon>
        <taxon>Agaricomycetes</taxon>
        <taxon>Agaricomycetidae</taxon>
        <taxon>Boletales</taxon>
        <taxon>Sclerodermatineae</taxon>
        <taxon>Sclerodermataceae</taxon>
        <taxon>Scleroderma</taxon>
    </lineage>
</organism>
<evidence type="ECO:0000313" key="2">
    <source>
        <dbReference type="Proteomes" id="UP000053989"/>
    </source>
</evidence>
<dbReference type="EMBL" id="KN822004">
    <property type="protein sequence ID" value="KIM70690.1"/>
    <property type="molecule type" value="Genomic_DNA"/>
</dbReference>
<accession>A0A0C3EDF6</accession>
<reference evidence="2" key="2">
    <citation type="submission" date="2015-01" db="EMBL/GenBank/DDBJ databases">
        <title>Evolutionary Origins and Diversification of the Mycorrhizal Mutualists.</title>
        <authorList>
            <consortium name="DOE Joint Genome Institute"/>
            <consortium name="Mycorrhizal Genomics Consortium"/>
            <person name="Kohler A."/>
            <person name="Kuo A."/>
            <person name="Nagy L.G."/>
            <person name="Floudas D."/>
            <person name="Copeland A."/>
            <person name="Barry K.W."/>
            <person name="Cichocki N."/>
            <person name="Veneault-Fourrey C."/>
            <person name="LaButti K."/>
            <person name="Lindquist E.A."/>
            <person name="Lipzen A."/>
            <person name="Lundell T."/>
            <person name="Morin E."/>
            <person name="Murat C."/>
            <person name="Riley R."/>
            <person name="Ohm R."/>
            <person name="Sun H."/>
            <person name="Tunlid A."/>
            <person name="Henrissat B."/>
            <person name="Grigoriev I.V."/>
            <person name="Hibbett D.S."/>
            <person name="Martin F."/>
        </authorList>
    </citation>
    <scope>NUCLEOTIDE SEQUENCE [LARGE SCALE GENOMIC DNA]</scope>
    <source>
        <strain evidence="2">Foug A</strain>
    </source>
</reference>
<dbReference type="AlphaFoldDB" id="A0A0C3EDF6"/>
<name>A0A0C3EDF6_9AGAM</name>
<dbReference type="InParanoid" id="A0A0C3EDF6"/>
<dbReference type="Proteomes" id="UP000053989">
    <property type="component" value="Unassembled WGS sequence"/>
</dbReference>
<protein>
    <submittedName>
        <fullName evidence="1">Uncharacterized protein</fullName>
    </submittedName>
</protein>
<dbReference type="OrthoDB" id="2426273at2759"/>
<evidence type="ECO:0000313" key="1">
    <source>
        <dbReference type="EMBL" id="KIM70690.1"/>
    </source>
</evidence>
<sequence>MGRGVPLRRPTDENQPDCITTTHVYRWTSRKPSMHFLNHVMGGPSEGDTSRGLRFGLVDMNMPMLYGEGKKVFCRFQLDIVRASNGQSIIVWGSWHMLEVFQWNRQSWLLAGSHDTCGHRPRATQNIFNGFCDGPSNDDFKSLLTLFSTRLTKSVAKPLARRRNESAGSVSEEWSRDELQVCAEESSSLSSHDMHGGQTYIL</sequence>
<gene>
    <name evidence="1" type="ORF">SCLCIDRAFT_163778</name>
</gene>
<proteinExistence type="predicted"/>